<dbReference type="EMBL" id="JAAXOY010000001">
    <property type="protein sequence ID" value="NKY37987.1"/>
    <property type="molecule type" value="Genomic_DNA"/>
</dbReference>
<keyword evidence="3" id="KW-1185">Reference proteome</keyword>
<proteinExistence type="predicted"/>
<organism evidence="2 3">
    <name type="scientific">Cellulomonas septica</name>
    <dbReference type="NCBI Taxonomy" id="285080"/>
    <lineage>
        <taxon>Bacteria</taxon>
        <taxon>Bacillati</taxon>
        <taxon>Actinomycetota</taxon>
        <taxon>Actinomycetes</taxon>
        <taxon>Micrococcales</taxon>
        <taxon>Cellulomonadaceae</taxon>
        <taxon>Cellulomonas</taxon>
    </lineage>
</organism>
<reference evidence="2 3" key="1">
    <citation type="submission" date="2020-04" db="EMBL/GenBank/DDBJ databases">
        <title>MicrobeNet Type strains.</title>
        <authorList>
            <person name="Nicholson A.C."/>
        </authorList>
    </citation>
    <scope>NUCLEOTIDE SEQUENCE [LARGE SCALE GENOMIC DNA]</scope>
    <source>
        <strain evidence="2 3">ATCC BAA-787</strain>
    </source>
</reference>
<gene>
    <name evidence="2" type="ORF">HGA02_00170</name>
</gene>
<evidence type="ECO:0000313" key="2">
    <source>
        <dbReference type="EMBL" id="NKY37987.1"/>
    </source>
</evidence>
<name>A0ABX1JW62_9CELL</name>
<evidence type="ECO:0000313" key="3">
    <source>
        <dbReference type="Proteomes" id="UP000777774"/>
    </source>
</evidence>
<comment type="caution">
    <text evidence="2">The sequence shown here is derived from an EMBL/GenBank/DDBJ whole genome shotgun (WGS) entry which is preliminary data.</text>
</comment>
<sequence length="141" mass="14212">MIRLPPHDDRGSVTLELAIIAPALLLLLALVVVAGRVTAAAAAVEQAARAAAREASLARSPEGARDAATAAARAGLDEARCTSSSISVDTSGFAARLGSDGSVSVSIVCLVTFGDLVAPAIPGSRSITASSTSPLDRYRSR</sequence>
<protein>
    <submittedName>
        <fullName evidence="2">Pilus assembly protein TadE</fullName>
    </submittedName>
</protein>
<feature type="domain" description="TadE-like" evidence="1">
    <location>
        <begin position="11"/>
        <end position="53"/>
    </location>
</feature>
<accession>A0ABX1JW62</accession>
<evidence type="ECO:0000259" key="1">
    <source>
        <dbReference type="Pfam" id="PF07811"/>
    </source>
</evidence>
<dbReference type="Pfam" id="PF07811">
    <property type="entry name" value="TadE"/>
    <property type="match status" value="1"/>
</dbReference>
<dbReference type="RefSeq" id="WP_168676197.1">
    <property type="nucleotide sequence ID" value="NZ_JAAXOY010000001.1"/>
</dbReference>
<dbReference type="InterPro" id="IPR012495">
    <property type="entry name" value="TadE-like_dom"/>
</dbReference>
<dbReference type="Proteomes" id="UP000777774">
    <property type="component" value="Unassembled WGS sequence"/>
</dbReference>